<sequence length="478" mass="52787">MPTPPSTRDLKMNMLVGKTLGGYRLVRLIESGGMGDIYLAQHARIGRRVAIKVVCGDLRSVPNTPEGKQAALRFEREARAVAELEHEHILPLYHFGEETVEPDGPPITYLIMPYISEGSLWNWLQRRTQQFGFGWPISAEEAGYYLTHAASALQYAHDHGIIHRDIKPTNFLIRVERGALKGEQYAYLTSIFPHGRPHLLLADFGLAAFYRSGRSLHRSVGTPLYMAPEQFDDPSLATSVHVGPSADQYALAVMIYQLMTGRAVFEGTAAQLLHHHHHTPPVPPSVHNSSLPKELDEIFLHALAKKPEQRYPNIMAFAQAYDAALQHALRLRHAQAKQQNSAEKSHALQASGKANIPDHHNASTLPLRAAEKAVEVAEPGQEQKLRAPAAQVATLEEPAQRKQTPLPRPGNGATTDKPTTISMLTTAKQRSVTPPHSILPLLLLQRPSVFSVTIIGLVFLLLLTVGLLLIMLFLGHGH</sequence>
<keyword evidence="1" id="KW-0808">Transferase</keyword>
<keyword evidence="2" id="KW-0547">Nucleotide-binding</keyword>
<dbReference type="GO" id="GO:0005524">
    <property type="term" value="F:ATP binding"/>
    <property type="evidence" value="ECO:0007669"/>
    <property type="project" value="UniProtKB-KW"/>
</dbReference>
<evidence type="ECO:0000313" key="8">
    <source>
        <dbReference type="EMBL" id="QBD81784.1"/>
    </source>
</evidence>
<dbReference type="AlphaFoldDB" id="A0A4P6K142"/>
<feature type="region of interest" description="Disordered" evidence="5">
    <location>
        <begin position="332"/>
        <end position="418"/>
    </location>
</feature>
<feature type="transmembrane region" description="Helical" evidence="6">
    <location>
        <begin position="449"/>
        <end position="474"/>
    </location>
</feature>
<protein>
    <submittedName>
        <fullName evidence="8">Serine/threonine protein kinase</fullName>
    </submittedName>
</protein>
<name>A0A4P6K142_KTERU</name>
<dbReference type="EMBL" id="CP035758">
    <property type="protein sequence ID" value="QBD81784.1"/>
    <property type="molecule type" value="Genomic_DNA"/>
</dbReference>
<reference evidence="8 9" key="1">
    <citation type="submission" date="2019-01" db="EMBL/GenBank/DDBJ databases">
        <title>Ktedonosporobacter rubrisoli SCAWS-G2.</title>
        <authorList>
            <person name="Huang Y."/>
            <person name="Yan B."/>
        </authorList>
    </citation>
    <scope>NUCLEOTIDE SEQUENCE [LARGE SCALE GENOMIC DNA]</scope>
    <source>
        <strain evidence="8 9">SCAWS-G2</strain>
    </source>
</reference>
<evidence type="ECO:0000256" key="1">
    <source>
        <dbReference type="ARBA" id="ARBA00022679"/>
    </source>
</evidence>
<dbReference type="PROSITE" id="PS00108">
    <property type="entry name" value="PROTEIN_KINASE_ST"/>
    <property type="match status" value="1"/>
</dbReference>
<gene>
    <name evidence="8" type="ORF">EPA93_39755</name>
</gene>
<dbReference type="PROSITE" id="PS50011">
    <property type="entry name" value="PROTEIN_KINASE_DOM"/>
    <property type="match status" value="1"/>
</dbReference>
<accession>A0A4P6K142</accession>
<dbReference type="PANTHER" id="PTHR43289">
    <property type="entry name" value="MITOGEN-ACTIVATED PROTEIN KINASE KINASE KINASE 20-RELATED"/>
    <property type="match status" value="1"/>
</dbReference>
<keyword evidence="3 8" id="KW-0418">Kinase</keyword>
<keyword evidence="8" id="KW-0723">Serine/threonine-protein kinase</keyword>
<dbReference type="Proteomes" id="UP000290365">
    <property type="component" value="Chromosome"/>
</dbReference>
<feature type="compositionally biased region" description="Basic and acidic residues" evidence="5">
    <location>
        <begin position="369"/>
        <end position="385"/>
    </location>
</feature>
<evidence type="ECO:0000256" key="3">
    <source>
        <dbReference type="ARBA" id="ARBA00022777"/>
    </source>
</evidence>
<dbReference type="OrthoDB" id="9814968at2"/>
<dbReference type="SUPFAM" id="SSF56112">
    <property type="entry name" value="Protein kinase-like (PK-like)"/>
    <property type="match status" value="1"/>
</dbReference>
<evidence type="ECO:0000256" key="4">
    <source>
        <dbReference type="ARBA" id="ARBA00022840"/>
    </source>
</evidence>
<dbReference type="Pfam" id="PF00069">
    <property type="entry name" value="Pkinase"/>
    <property type="match status" value="1"/>
</dbReference>
<dbReference type="SMART" id="SM00220">
    <property type="entry name" value="S_TKc"/>
    <property type="match status" value="1"/>
</dbReference>
<evidence type="ECO:0000313" key="9">
    <source>
        <dbReference type="Proteomes" id="UP000290365"/>
    </source>
</evidence>
<dbReference type="InterPro" id="IPR011009">
    <property type="entry name" value="Kinase-like_dom_sf"/>
</dbReference>
<proteinExistence type="predicted"/>
<dbReference type="InterPro" id="IPR008271">
    <property type="entry name" value="Ser/Thr_kinase_AS"/>
</dbReference>
<dbReference type="Gene3D" id="3.30.200.20">
    <property type="entry name" value="Phosphorylase Kinase, domain 1"/>
    <property type="match status" value="1"/>
</dbReference>
<evidence type="ECO:0000256" key="2">
    <source>
        <dbReference type="ARBA" id="ARBA00022741"/>
    </source>
</evidence>
<keyword evidence="6" id="KW-0472">Membrane</keyword>
<organism evidence="8 9">
    <name type="scientific">Ktedonosporobacter rubrisoli</name>
    <dbReference type="NCBI Taxonomy" id="2509675"/>
    <lineage>
        <taxon>Bacteria</taxon>
        <taxon>Bacillati</taxon>
        <taxon>Chloroflexota</taxon>
        <taxon>Ktedonobacteria</taxon>
        <taxon>Ktedonobacterales</taxon>
        <taxon>Ktedonosporobacteraceae</taxon>
        <taxon>Ktedonosporobacter</taxon>
    </lineage>
</organism>
<dbReference type="Gene3D" id="1.10.510.10">
    <property type="entry name" value="Transferase(Phosphotransferase) domain 1"/>
    <property type="match status" value="1"/>
</dbReference>
<evidence type="ECO:0000259" key="7">
    <source>
        <dbReference type="PROSITE" id="PS50011"/>
    </source>
</evidence>
<keyword evidence="9" id="KW-1185">Reference proteome</keyword>
<dbReference type="PANTHER" id="PTHR43289:SF34">
    <property type="entry name" value="SERINE_THREONINE-PROTEIN KINASE YBDM-RELATED"/>
    <property type="match status" value="1"/>
</dbReference>
<evidence type="ECO:0000256" key="6">
    <source>
        <dbReference type="SAM" id="Phobius"/>
    </source>
</evidence>
<dbReference type="KEGG" id="kbs:EPA93_39755"/>
<feature type="domain" description="Protein kinase" evidence="7">
    <location>
        <begin position="23"/>
        <end position="325"/>
    </location>
</feature>
<keyword evidence="6" id="KW-1133">Transmembrane helix</keyword>
<dbReference type="GO" id="GO:0004674">
    <property type="term" value="F:protein serine/threonine kinase activity"/>
    <property type="evidence" value="ECO:0007669"/>
    <property type="project" value="UniProtKB-KW"/>
</dbReference>
<keyword evidence="4" id="KW-0067">ATP-binding</keyword>
<evidence type="ECO:0000256" key="5">
    <source>
        <dbReference type="SAM" id="MobiDB-lite"/>
    </source>
</evidence>
<dbReference type="CDD" id="cd14014">
    <property type="entry name" value="STKc_PknB_like"/>
    <property type="match status" value="1"/>
</dbReference>
<dbReference type="InterPro" id="IPR000719">
    <property type="entry name" value="Prot_kinase_dom"/>
</dbReference>
<keyword evidence="6" id="KW-0812">Transmembrane</keyword>